<dbReference type="Proteomes" id="UP000887579">
    <property type="component" value="Unplaced"/>
</dbReference>
<protein>
    <submittedName>
        <fullName evidence="2">Uncharacterized protein</fullName>
    </submittedName>
</protein>
<proteinExistence type="predicted"/>
<organism evidence="1 2">
    <name type="scientific">Panagrolaimus sp. ES5</name>
    <dbReference type="NCBI Taxonomy" id="591445"/>
    <lineage>
        <taxon>Eukaryota</taxon>
        <taxon>Metazoa</taxon>
        <taxon>Ecdysozoa</taxon>
        <taxon>Nematoda</taxon>
        <taxon>Chromadorea</taxon>
        <taxon>Rhabditida</taxon>
        <taxon>Tylenchina</taxon>
        <taxon>Panagrolaimomorpha</taxon>
        <taxon>Panagrolaimoidea</taxon>
        <taxon>Panagrolaimidae</taxon>
        <taxon>Panagrolaimus</taxon>
    </lineage>
</organism>
<accession>A0AC34GS53</accession>
<evidence type="ECO:0000313" key="1">
    <source>
        <dbReference type="Proteomes" id="UP000887579"/>
    </source>
</evidence>
<reference evidence="2" key="1">
    <citation type="submission" date="2022-11" db="UniProtKB">
        <authorList>
            <consortium name="WormBaseParasite"/>
        </authorList>
    </citation>
    <scope>IDENTIFICATION</scope>
</reference>
<sequence length="180" mass="20575">MPTTSGIIHTPAKRMERRKQRNVDRICFDDKHPEVFAYVDESAAYEEGEWSEGFPITYDEYKQIVEAANQETAQQHMDLANWRMLMEQKFSLQDEQIRALTEQQQQDRDYNNIENQSTSASTSTSGGGSTTKQQRDEELGVTSTFSYSSTSSTTTPLLNNQCAQPLQMNLRQTDRETSAI</sequence>
<name>A0AC34GS53_9BILA</name>
<evidence type="ECO:0000313" key="2">
    <source>
        <dbReference type="WBParaSite" id="ES5_v2.g7495.t1"/>
    </source>
</evidence>
<dbReference type="WBParaSite" id="ES5_v2.g7495.t1">
    <property type="protein sequence ID" value="ES5_v2.g7495.t1"/>
    <property type="gene ID" value="ES5_v2.g7495"/>
</dbReference>